<protein>
    <submittedName>
        <fullName evidence="4">Oxidoreductase</fullName>
    </submittedName>
</protein>
<dbReference type="PANTHER" id="PTHR44196">
    <property type="entry name" value="DEHYDROGENASE/REDUCTASE SDR FAMILY MEMBER 7B"/>
    <property type="match status" value="1"/>
</dbReference>
<evidence type="ECO:0000256" key="2">
    <source>
        <dbReference type="ARBA" id="ARBA00023002"/>
    </source>
</evidence>
<dbReference type="CDD" id="cd05233">
    <property type="entry name" value="SDR_c"/>
    <property type="match status" value="1"/>
</dbReference>
<dbReference type="EMBL" id="LQPH01000066">
    <property type="protein sequence ID" value="ORW28495.1"/>
    <property type="molecule type" value="Genomic_DNA"/>
</dbReference>
<organism evidence="4 5">
    <name type="scientific">Mycobacterium nebraskense</name>
    <dbReference type="NCBI Taxonomy" id="244292"/>
    <lineage>
        <taxon>Bacteria</taxon>
        <taxon>Bacillati</taxon>
        <taxon>Actinomycetota</taxon>
        <taxon>Actinomycetes</taxon>
        <taxon>Mycobacteriales</taxon>
        <taxon>Mycobacteriaceae</taxon>
        <taxon>Mycobacterium</taxon>
    </lineage>
</organism>
<dbReference type="STRING" id="244292.ABW17_11180"/>
<dbReference type="AlphaFoldDB" id="A0A0F5NE63"/>
<evidence type="ECO:0000256" key="3">
    <source>
        <dbReference type="RuleBase" id="RU000363"/>
    </source>
</evidence>
<dbReference type="InterPro" id="IPR036291">
    <property type="entry name" value="NAD(P)-bd_dom_sf"/>
</dbReference>
<dbReference type="Gene3D" id="3.40.50.720">
    <property type="entry name" value="NAD(P)-binding Rossmann-like Domain"/>
    <property type="match status" value="1"/>
</dbReference>
<evidence type="ECO:0000313" key="5">
    <source>
        <dbReference type="Proteomes" id="UP000193781"/>
    </source>
</evidence>
<keyword evidence="5" id="KW-1185">Reference proteome</keyword>
<dbReference type="PIRSF" id="PIRSF000126">
    <property type="entry name" value="11-beta-HSD1"/>
    <property type="match status" value="1"/>
</dbReference>
<reference evidence="4 5" key="1">
    <citation type="submission" date="2016-01" db="EMBL/GenBank/DDBJ databases">
        <title>The new phylogeny of the genus Mycobacterium.</title>
        <authorList>
            <person name="Tarcisio F."/>
            <person name="Conor M."/>
            <person name="Antonella G."/>
            <person name="Elisabetta G."/>
            <person name="Giulia F.S."/>
            <person name="Sara T."/>
            <person name="Anna F."/>
            <person name="Clotilde B."/>
            <person name="Roberto B."/>
            <person name="Veronica D.S."/>
            <person name="Fabio R."/>
            <person name="Monica P."/>
            <person name="Olivier J."/>
            <person name="Enrico T."/>
            <person name="Nicola S."/>
        </authorList>
    </citation>
    <scope>NUCLEOTIDE SEQUENCE [LARGE SCALE GENOMIC DNA]</scope>
    <source>
        <strain evidence="4 5">DSM 44803</strain>
    </source>
</reference>
<comment type="similarity">
    <text evidence="1 3">Belongs to the short-chain dehydrogenases/reductases (SDR) family.</text>
</comment>
<dbReference type="InterPro" id="IPR020904">
    <property type="entry name" value="Sc_DH/Rdtase_CS"/>
</dbReference>
<dbReference type="Pfam" id="PF00106">
    <property type="entry name" value="adh_short"/>
    <property type="match status" value="1"/>
</dbReference>
<dbReference type="GO" id="GO:0016020">
    <property type="term" value="C:membrane"/>
    <property type="evidence" value="ECO:0007669"/>
    <property type="project" value="TreeGrafter"/>
</dbReference>
<evidence type="ECO:0000256" key="1">
    <source>
        <dbReference type="ARBA" id="ARBA00006484"/>
    </source>
</evidence>
<dbReference type="Proteomes" id="UP000193781">
    <property type="component" value="Unassembled WGS sequence"/>
</dbReference>
<dbReference type="SUPFAM" id="SSF51735">
    <property type="entry name" value="NAD(P)-binding Rossmann-fold domains"/>
    <property type="match status" value="1"/>
</dbReference>
<dbReference type="PROSITE" id="PS00061">
    <property type="entry name" value="ADH_SHORT"/>
    <property type="match status" value="1"/>
</dbReference>
<dbReference type="RefSeq" id="WP_046183378.1">
    <property type="nucleotide sequence ID" value="NZ_JACKSS010000101.1"/>
</dbReference>
<dbReference type="GO" id="GO:0016491">
    <property type="term" value="F:oxidoreductase activity"/>
    <property type="evidence" value="ECO:0007669"/>
    <property type="project" value="UniProtKB-KW"/>
</dbReference>
<comment type="caution">
    <text evidence="4">The sequence shown here is derived from an EMBL/GenBank/DDBJ whole genome shotgun (WGS) entry which is preliminary data.</text>
</comment>
<dbReference type="OrthoDB" id="9797538at2"/>
<accession>A0A0F5NE63</accession>
<dbReference type="PRINTS" id="PR00080">
    <property type="entry name" value="SDRFAMILY"/>
</dbReference>
<keyword evidence="2" id="KW-0560">Oxidoreductase</keyword>
<dbReference type="InterPro" id="IPR002347">
    <property type="entry name" value="SDR_fam"/>
</dbReference>
<name>A0A0F5NE63_9MYCO</name>
<proteinExistence type="inferred from homology"/>
<dbReference type="PANTHER" id="PTHR44196:SF2">
    <property type="entry name" value="SHORT-CHAIN DEHYDROGENASE-RELATED"/>
    <property type="match status" value="1"/>
</dbReference>
<dbReference type="PRINTS" id="PR00081">
    <property type="entry name" value="GDHRDH"/>
</dbReference>
<evidence type="ECO:0000313" key="4">
    <source>
        <dbReference type="EMBL" id="ORW28495.1"/>
    </source>
</evidence>
<sequence>MALPPPGDGRAAIITGASSGIGEQFAGILGRLGYHVVLVARSADRLEALAGRLGEQAHPLPADLSERTERAALPDRVAALGLMPDILVNNAGFSTLGLVAKSVPEQEVNLVEVDVAAVVDLCSRFLPGMVDRHRGAILNVASLAGFGPLPGQAAYGAAKAFVLSYTYSLRGELRGTGVSATALCPGPVDTGFGEAAGFSKEEAEAALPRVMWVPADKVAQAGIDGLAAGKAVVIPGRVNRVAGALFRVSPPELLLPLLTRGHPALKRQ</sequence>
<gene>
    <name evidence="4" type="ORF">AWC17_28185</name>
</gene>